<gene>
    <name evidence="3" type="ORF">A6A03_02330</name>
</gene>
<sequence>MSTSPTLWEIESPLGPVAFRVSGQGRPLIFLHGWGGSSRYWQAAPAFLPNRRLIAIDLPGCGASPAPIEPVTLASYARTVLAVADALDVDRFALVGHSLGAAIALAVADLACERVERLGLISFGFSANLYEDNLVTIAGAQWQVAAAYWRPWLIWWRPWWGVTQQWRQAWWTMPPTPELLARPMVRRPLDSSLLVQGIADLVAMDPLVAMEAAAIMGHPQLKRAVQRPLPPVLLISGRYDPVFPPINVQALSRYLPDAKVYFIPDCGHVPMVEEPAACYHAIARFLDGENDYSS</sequence>
<dbReference type="Proteomes" id="UP000078287">
    <property type="component" value="Unassembled WGS sequence"/>
</dbReference>
<dbReference type="GO" id="GO:0016020">
    <property type="term" value="C:membrane"/>
    <property type="evidence" value="ECO:0007669"/>
    <property type="project" value="TreeGrafter"/>
</dbReference>
<accession>A0A178M8A0</accession>
<keyword evidence="4" id="KW-1185">Reference proteome</keyword>
<dbReference type="STRING" id="1707952.A6A03_02330"/>
<evidence type="ECO:0000259" key="2">
    <source>
        <dbReference type="Pfam" id="PF12697"/>
    </source>
</evidence>
<dbReference type="EMBL" id="LWQS01000060">
    <property type="protein sequence ID" value="OAN45011.1"/>
    <property type="molecule type" value="Genomic_DNA"/>
</dbReference>
<feature type="domain" description="AB hydrolase-1" evidence="2">
    <location>
        <begin position="28"/>
        <end position="278"/>
    </location>
</feature>
<proteinExistence type="predicted"/>
<dbReference type="OrthoDB" id="9808398at2"/>
<dbReference type="PANTHER" id="PTHR43798">
    <property type="entry name" value="MONOACYLGLYCEROL LIPASE"/>
    <property type="match status" value="1"/>
</dbReference>
<dbReference type="PRINTS" id="PR00111">
    <property type="entry name" value="ABHYDROLASE"/>
</dbReference>
<protein>
    <submittedName>
        <fullName evidence="3">Alpha/beta hydrolase</fullName>
    </submittedName>
</protein>
<keyword evidence="1 3" id="KW-0378">Hydrolase</keyword>
<dbReference type="InterPro" id="IPR029058">
    <property type="entry name" value="AB_hydrolase_fold"/>
</dbReference>
<dbReference type="PANTHER" id="PTHR43798:SF31">
    <property type="entry name" value="AB HYDROLASE SUPERFAMILY PROTEIN YCLE"/>
    <property type="match status" value="1"/>
</dbReference>
<dbReference type="GO" id="GO:0016787">
    <property type="term" value="F:hydrolase activity"/>
    <property type="evidence" value="ECO:0007669"/>
    <property type="project" value="UniProtKB-KW"/>
</dbReference>
<reference evidence="3 4" key="1">
    <citation type="submission" date="2016-04" db="EMBL/GenBank/DDBJ databases">
        <title>Chloroflexus islandicus sp. nov., a thermophilic filamentous anoxygenic phototrophic bacterium from geyser Strokkur (Iceland).</title>
        <authorList>
            <person name="Gaisin V.A."/>
            <person name="Kalashnikov A.M."/>
            <person name="Sukhacheva M.V."/>
            <person name="Grouzdev D.S."/>
            <person name="Ivanov T.M."/>
            <person name="Kuznetsov B."/>
            <person name="Gorlenko V.M."/>
        </authorList>
    </citation>
    <scope>NUCLEOTIDE SEQUENCE [LARGE SCALE GENOMIC DNA]</scope>
    <source>
        <strain evidence="4">isl-2</strain>
    </source>
</reference>
<dbReference type="RefSeq" id="WP_066788323.1">
    <property type="nucleotide sequence ID" value="NZ_LWQS01000060.1"/>
</dbReference>
<dbReference type="InterPro" id="IPR050266">
    <property type="entry name" value="AB_hydrolase_sf"/>
</dbReference>
<name>A0A178M8A0_9CHLR</name>
<organism evidence="3 4">
    <name type="scientific">Chloroflexus islandicus</name>
    <dbReference type="NCBI Taxonomy" id="1707952"/>
    <lineage>
        <taxon>Bacteria</taxon>
        <taxon>Bacillati</taxon>
        <taxon>Chloroflexota</taxon>
        <taxon>Chloroflexia</taxon>
        <taxon>Chloroflexales</taxon>
        <taxon>Chloroflexineae</taxon>
        <taxon>Chloroflexaceae</taxon>
        <taxon>Chloroflexus</taxon>
    </lineage>
</organism>
<dbReference type="Pfam" id="PF12697">
    <property type="entry name" value="Abhydrolase_6"/>
    <property type="match status" value="1"/>
</dbReference>
<comment type="caution">
    <text evidence="3">The sequence shown here is derived from an EMBL/GenBank/DDBJ whole genome shotgun (WGS) entry which is preliminary data.</text>
</comment>
<dbReference type="SUPFAM" id="SSF53474">
    <property type="entry name" value="alpha/beta-Hydrolases"/>
    <property type="match status" value="1"/>
</dbReference>
<evidence type="ECO:0000313" key="3">
    <source>
        <dbReference type="EMBL" id="OAN45011.1"/>
    </source>
</evidence>
<dbReference type="AlphaFoldDB" id="A0A178M8A0"/>
<dbReference type="Gene3D" id="3.40.50.1820">
    <property type="entry name" value="alpha/beta hydrolase"/>
    <property type="match status" value="1"/>
</dbReference>
<dbReference type="InterPro" id="IPR000073">
    <property type="entry name" value="AB_hydrolase_1"/>
</dbReference>
<evidence type="ECO:0000256" key="1">
    <source>
        <dbReference type="ARBA" id="ARBA00022801"/>
    </source>
</evidence>
<evidence type="ECO:0000313" key="4">
    <source>
        <dbReference type="Proteomes" id="UP000078287"/>
    </source>
</evidence>